<proteinExistence type="predicted"/>
<feature type="transmembrane region" description="Helical" evidence="1">
    <location>
        <begin position="35"/>
        <end position="60"/>
    </location>
</feature>
<dbReference type="EMBL" id="JABMKX010000005">
    <property type="protein sequence ID" value="NQX45970.1"/>
    <property type="molecule type" value="Genomic_DNA"/>
</dbReference>
<keyword evidence="3" id="KW-1185">Reference proteome</keyword>
<feature type="transmembrane region" description="Helical" evidence="1">
    <location>
        <begin position="72"/>
        <end position="98"/>
    </location>
</feature>
<feature type="transmembrane region" description="Helical" evidence="1">
    <location>
        <begin position="110"/>
        <end position="128"/>
    </location>
</feature>
<dbReference type="RefSeq" id="WP_173132496.1">
    <property type="nucleotide sequence ID" value="NZ_JABMKX010000005.1"/>
</dbReference>
<reference evidence="2 3" key="1">
    <citation type="submission" date="2020-05" db="EMBL/GenBank/DDBJ databases">
        <title>Paenibacillus glebae, sp. nov., Paenibacillus humi sp. nov., Paenibacillus pedi sp. nov., Paenibacillus terrestris sp. nov. and Paenibacillus terricola sp. nov., isolated from a forest top soil sample.</title>
        <authorList>
            <person name="Qi S."/>
            <person name="Carlier A."/>
            <person name="Cnockaert M."/>
            <person name="Vandamme P."/>
        </authorList>
    </citation>
    <scope>NUCLEOTIDE SEQUENCE [LARGE SCALE GENOMIC DNA]</scope>
    <source>
        <strain evidence="2 3">LMG 29502</strain>
    </source>
</reference>
<evidence type="ECO:0000256" key="1">
    <source>
        <dbReference type="SAM" id="Phobius"/>
    </source>
</evidence>
<sequence length="248" mass="27582">MQKQRSYTGLITVIYIAALTVTLGSFFMFGFSESLMRFVVTLLAVCIAETAVYGYSLVWLRRAPEASRTSPLFLSGALIMALYVAAVLASAIVLDWLLELQPLWYAGEQLLVLIAAALLLAATGVYGWNAASGERKAAEASRSLRTHRQELHEIRVLAGTWKHPEAGRLVELVEGLEEKFRYSDPVSRPGLFATEDIIKQQISLLHDHVALLLVLKELPVRWDTETQELTESIAGTLQRRNLELSALK</sequence>
<feature type="transmembrane region" description="Helical" evidence="1">
    <location>
        <begin position="7"/>
        <end position="29"/>
    </location>
</feature>
<dbReference type="Proteomes" id="UP000711047">
    <property type="component" value="Unassembled WGS sequence"/>
</dbReference>
<name>A0ABX2DNF8_9BACL</name>
<accession>A0ABX2DNF8</accession>
<gene>
    <name evidence="2" type="ORF">HQN87_11565</name>
</gene>
<evidence type="ECO:0000313" key="2">
    <source>
        <dbReference type="EMBL" id="NQX45970.1"/>
    </source>
</evidence>
<keyword evidence="1" id="KW-0812">Transmembrane</keyword>
<comment type="caution">
    <text evidence="2">The sequence shown here is derived from an EMBL/GenBank/DDBJ whole genome shotgun (WGS) entry which is preliminary data.</text>
</comment>
<protein>
    <submittedName>
        <fullName evidence="2">Uncharacterized protein</fullName>
    </submittedName>
</protein>
<evidence type="ECO:0000313" key="3">
    <source>
        <dbReference type="Proteomes" id="UP000711047"/>
    </source>
</evidence>
<keyword evidence="1" id="KW-1133">Transmembrane helix</keyword>
<keyword evidence="1" id="KW-0472">Membrane</keyword>
<organism evidence="2 3">
    <name type="scientific">Paenibacillus tritici</name>
    <dbReference type="NCBI Taxonomy" id="1873425"/>
    <lineage>
        <taxon>Bacteria</taxon>
        <taxon>Bacillati</taxon>
        <taxon>Bacillota</taxon>
        <taxon>Bacilli</taxon>
        <taxon>Bacillales</taxon>
        <taxon>Paenibacillaceae</taxon>
        <taxon>Paenibacillus</taxon>
    </lineage>
</organism>